<reference evidence="4 5" key="1">
    <citation type="submission" date="2015-09" db="EMBL/GenBank/DDBJ databases">
        <title>Genome announcement of multiple Pseudomonas syringae strains.</title>
        <authorList>
            <person name="Thakur S."/>
            <person name="Wang P.W."/>
            <person name="Gong Y."/>
            <person name="Weir B.S."/>
            <person name="Guttman D.S."/>
        </authorList>
    </citation>
    <scope>NUCLEOTIDE SEQUENCE [LARGE SCALE GENOMIC DNA]</scope>
    <source>
        <strain evidence="4 5">ICMP6289</strain>
    </source>
</reference>
<evidence type="ECO:0000259" key="3">
    <source>
        <dbReference type="PROSITE" id="PS51898"/>
    </source>
</evidence>
<comment type="caution">
    <text evidence="4">The sequence shown here is derived from an EMBL/GenBank/DDBJ whole genome shotgun (WGS) entry which is preliminary data.</text>
</comment>
<organism evidence="4 5">
    <name type="scientific">Pseudomonas meliae</name>
    <dbReference type="NCBI Taxonomy" id="86176"/>
    <lineage>
        <taxon>Bacteria</taxon>
        <taxon>Pseudomonadati</taxon>
        <taxon>Pseudomonadota</taxon>
        <taxon>Gammaproteobacteria</taxon>
        <taxon>Pseudomonadales</taxon>
        <taxon>Pseudomonadaceae</taxon>
        <taxon>Pseudomonas</taxon>
    </lineage>
</organism>
<keyword evidence="1" id="KW-0238">DNA-binding</keyword>
<proteinExistence type="predicted"/>
<dbReference type="PROSITE" id="PS51898">
    <property type="entry name" value="TYR_RECOMBINASE"/>
    <property type="match status" value="1"/>
</dbReference>
<dbReference type="SUPFAM" id="SSF47823">
    <property type="entry name" value="lambda integrase-like, N-terminal domain"/>
    <property type="match status" value="1"/>
</dbReference>
<evidence type="ECO:0000256" key="1">
    <source>
        <dbReference type="ARBA" id="ARBA00023125"/>
    </source>
</evidence>
<dbReference type="InterPro" id="IPR013762">
    <property type="entry name" value="Integrase-like_cat_sf"/>
</dbReference>
<dbReference type="InterPro" id="IPR052925">
    <property type="entry name" value="Phage_Integrase-like_Recomb"/>
</dbReference>
<dbReference type="InterPro" id="IPR011010">
    <property type="entry name" value="DNA_brk_join_enz"/>
</dbReference>
<gene>
    <name evidence="4" type="ORF">ALO64_01672</name>
</gene>
<name>A0A0P9VY82_9PSED</name>
<dbReference type="GO" id="GO:0006310">
    <property type="term" value="P:DNA recombination"/>
    <property type="evidence" value="ECO:0007669"/>
    <property type="project" value="UniProtKB-KW"/>
</dbReference>
<dbReference type="PANTHER" id="PTHR34605:SF3">
    <property type="entry name" value="P CELL-TYPE AGGLUTINATION PROTEIN MAP4-LIKE-RELATED"/>
    <property type="match status" value="1"/>
</dbReference>
<dbReference type="SUPFAM" id="SSF56349">
    <property type="entry name" value="DNA breaking-rejoining enzymes"/>
    <property type="match status" value="1"/>
</dbReference>
<sequence>MGVLSLVRRCQFFFRRSFRYTAQVRAMNDVDRYIDAATRDNTRRSYRAAIEHFEVTWGGFLPATSESVARYLASHAGKLSVNTLKLRLSALAQWHVSQGFADPTKAPVVRKVIKGIRALHPAQEKQAEPLQLQDLEKVIAWLEIEIRDAEAQHDQPRLLRCRRDSALILLGFWRGFRSDELCRLQVQDVKAIARSGISLYLPRSKGDRDNLGRTYQTPALQRLCPVQAYIEWINCAALVRGPVFRAVDRWGNLGEEGLHANSVIPLLRQALQRAGIAAEHYTSHSLRRGFASWAHSNGWDLKSLMSYVGWRDIKSAMRYIDAAPFPGNLETGSGSKVSSIDKLPS</sequence>
<dbReference type="Pfam" id="PF00589">
    <property type="entry name" value="Phage_integrase"/>
    <property type="match status" value="1"/>
</dbReference>
<dbReference type="EMBL" id="LJQT01000158">
    <property type="protein sequence ID" value="KPX91289.1"/>
    <property type="molecule type" value="Genomic_DNA"/>
</dbReference>
<keyword evidence="2" id="KW-0233">DNA recombination</keyword>
<dbReference type="PANTHER" id="PTHR34605">
    <property type="entry name" value="PHAGE_INTEGRASE DOMAIN-CONTAINING PROTEIN"/>
    <property type="match status" value="1"/>
</dbReference>
<protein>
    <submittedName>
        <fullName evidence="4">Cointegrate resolution protein S</fullName>
    </submittedName>
</protein>
<dbReference type="GO" id="GO:0015074">
    <property type="term" value="P:DNA integration"/>
    <property type="evidence" value="ECO:0007669"/>
    <property type="project" value="InterPro"/>
</dbReference>
<dbReference type="InterPro" id="IPR010998">
    <property type="entry name" value="Integrase_recombinase_N"/>
</dbReference>
<evidence type="ECO:0000313" key="5">
    <source>
        <dbReference type="Proteomes" id="UP000050455"/>
    </source>
</evidence>
<evidence type="ECO:0000256" key="2">
    <source>
        <dbReference type="ARBA" id="ARBA00023172"/>
    </source>
</evidence>
<dbReference type="AlphaFoldDB" id="A0A0P9VY82"/>
<feature type="domain" description="Tyr recombinase" evidence="3">
    <location>
        <begin position="125"/>
        <end position="333"/>
    </location>
</feature>
<dbReference type="CDD" id="cd00799">
    <property type="entry name" value="INT_Cre_C"/>
    <property type="match status" value="1"/>
</dbReference>
<accession>A0A0P9VY82</accession>
<dbReference type="Gene3D" id="1.10.443.10">
    <property type="entry name" value="Intergrase catalytic core"/>
    <property type="match status" value="1"/>
</dbReference>
<dbReference type="PATRIC" id="fig|86176.4.peg.1809"/>
<dbReference type="GO" id="GO:0003677">
    <property type="term" value="F:DNA binding"/>
    <property type="evidence" value="ECO:0007669"/>
    <property type="project" value="UniProtKB-KW"/>
</dbReference>
<evidence type="ECO:0000313" key="4">
    <source>
        <dbReference type="EMBL" id="KPX91289.1"/>
    </source>
</evidence>
<dbReference type="Proteomes" id="UP000050455">
    <property type="component" value="Unassembled WGS sequence"/>
</dbReference>
<dbReference type="InterPro" id="IPR002104">
    <property type="entry name" value="Integrase_catalytic"/>
</dbReference>
<keyword evidence="5" id="KW-1185">Reference proteome</keyword>
<dbReference type="Gene3D" id="1.10.150.130">
    <property type="match status" value="1"/>
</dbReference>